<reference evidence="1" key="1">
    <citation type="submission" date="2024-09" db="EMBL/GenBank/DDBJ databases">
        <title>Draft Genome Sequences of Neofusicoccum parvum.</title>
        <authorList>
            <person name="Ashida A."/>
            <person name="Camagna M."/>
            <person name="Tanaka A."/>
            <person name="Takemoto D."/>
        </authorList>
    </citation>
    <scope>NUCLEOTIDE SEQUENCE</scope>
    <source>
        <strain evidence="1">PPO83</strain>
    </source>
</reference>
<organism evidence="1 2">
    <name type="scientific">Neofusicoccum parvum</name>
    <dbReference type="NCBI Taxonomy" id="310453"/>
    <lineage>
        <taxon>Eukaryota</taxon>
        <taxon>Fungi</taxon>
        <taxon>Dikarya</taxon>
        <taxon>Ascomycota</taxon>
        <taxon>Pezizomycotina</taxon>
        <taxon>Dothideomycetes</taxon>
        <taxon>Dothideomycetes incertae sedis</taxon>
        <taxon>Botryosphaeriales</taxon>
        <taxon>Botryosphaeriaceae</taxon>
        <taxon>Neofusicoccum</taxon>
    </lineage>
</organism>
<name>A0ACB5S245_9PEZI</name>
<evidence type="ECO:0000313" key="2">
    <source>
        <dbReference type="Proteomes" id="UP001165186"/>
    </source>
</evidence>
<accession>A0ACB5S245</accession>
<proteinExistence type="predicted"/>
<dbReference type="EMBL" id="BSXG01000032">
    <property type="protein sequence ID" value="GME26872.1"/>
    <property type="molecule type" value="Genomic_DNA"/>
</dbReference>
<dbReference type="Proteomes" id="UP001165186">
    <property type="component" value="Unassembled WGS sequence"/>
</dbReference>
<protein>
    <submittedName>
        <fullName evidence="1">Major facilitator superfamily protein</fullName>
    </submittedName>
</protein>
<gene>
    <name evidence="1" type="primary">g11442</name>
    <name evidence="1" type="ORF">NpPPO83_00011442</name>
</gene>
<evidence type="ECO:0000313" key="1">
    <source>
        <dbReference type="EMBL" id="GME26872.1"/>
    </source>
</evidence>
<sequence length="507" mass="54807">MTSSQASQESQNPAPSFDRDLEKVESSTVGPGVEPSQPPDEDDSLVWWDGPDDPTNPQNWSPRKKWLNIGLCSAITFVTPLASSMFAPGVPEVLETFNSSSRLLSSFVVSVFVLGFAIGPLIIAPLSEIYGRIPLYHVGNVGFFVFTIACAVADSMGMLIAFRLLSGCFGVTCLTIGAGTIADTMPTAHRGRAMAIWTAGPLFGPVVGPVAGGFLVQAMGWRWVFWLLTILSGVLTVVCMIFMRETYAPAILDRKVARLRKETGNPGLRSKMAKDMSYKELIIRAIVRPIKLLVRSPIVLAMSSFIAIIYALLYLLFSTFSFVFGENYGFGSGTVGLSYIGIGIGMFIGLILVGQTSDRLICKLQASGKPIRPEDRLPVWLVGPAALCIPVGLFIYGWTTEKHTHWIVPMLGTLIVGIGLLSCMLCIQTYLVDAFTIHASSAMAANTLVRSTLGATLPLCALDMYDALGLGWGNSILAFIALAVVPVPVLFSLYGERIRKRSANVQF</sequence>
<keyword evidence="2" id="KW-1185">Reference proteome</keyword>
<comment type="caution">
    <text evidence="1">The sequence shown here is derived from an EMBL/GenBank/DDBJ whole genome shotgun (WGS) entry which is preliminary data.</text>
</comment>